<dbReference type="AlphaFoldDB" id="A0A134DGQ3"/>
<evidence type="ECO:0000313" key="1">
    <source>
        <dbReference type="EMBL" id="AUG28481.1"/>
    </source>
</evidence>
<dbReference type="GO" id="GO:0006950">
    <property type="term" value="P:response to stress"/>
    <property type="evidence" value="ECO:0007669"/>
    <property type="project" value="TreeGrafter"/>
</dbReference>
<reference evidence="1 2" key="1">
    <citation type="submission" date="2017-12" db="EMBL/GenBank/DDBJ databases">
        <title>Isolation and characterization of estrogens degradatiion strain Microbacterium hominis SJTG1.</title>
        <authorList>
            <person name="Xiong W."/>
            <person name="Yin C."/>
            <person name="Zheng D."/>
            <person name="Liang R."/>
        </authorList>
    </citation>
    <scope>NUCLEOTIDE SEQUENCE [LARGE SCALE GENOMIC DNA]</scope>
    <source>
        <strain evidence="1 2">SJTG1</strain>
    </source>
</reference>
<accession>A0A134DGQ3</accession>
<evidence type="ECO:0000313" key="2">
    <source>
        <dbReference type="Proteomes" id="UP000233276"/>
    </source>
</evidence>
<dbReference type="InterPro" id="IPR000835">
    <property type="entry name" value="HTH_MarR-typ"/>
</dbReference>
<dbReference type="Proteomes" id="UP000233276">
    <property type="component" value="Chromosome"/>
</dbReference>
<gene>
    <name evidence="1" type="ORF">CXR34_02745</name>
</gene>
<sequence>MVYPVPRMTTAEAEAWLGLIRVCDLLPSALDSQLQRDSALTHYEFGVMTFLRRMPEATATMSEVAEATNATLSRLSHVCSRLQTRGLVLKSGCPTDRRVSRVTLTGAGRRELIRATPGHIATARSLVVDALSADDLAHLARITAVLGERLDPDHRFGAHQ</sequence>
<dbReference type="Gene3D" id="1.10.10.10">
    <property type="entry name" value="Winged helix-like DNA-binding domain superfamily/Winged helix DNA-binding domain"/>
    <property type="match status" value="1"/>
</dbReference>
<dbReference type="SMART" id="SM00347">
    <property type="entry name" value="HTH_MARR"/>
    <property type="match status" value="1"/>
</dbReference>
<dbReference type="EMBL" id="CP025299">
    <property type="protein sequence ID" value="AUG28481.1"/>
    <property type="molecule type" value="Genomic_DNA"/>
</dbReference>
<dbReference type="InterPro" id="IPR039422">
    <property type="entry name" value="MarR/SlyA-like"/>
</dbReference>
<protein>
    <submittedName>
        <fullName evidence="1">MarR family transcriptional regulator</fullName>
    </submittedName>
</protein>
<dbReference type="OrthoDB" id="8635520at2"/>
<organism evidence="1 2">
    <name type="scientific">Microbacterium hominis</name>
    <dbReference type="NCBI Taxonomy" id="162426"/>
    <lineage>
        <taxon>Bacteria</taxon>
        <taxon>Bacillati</taxon>
        <taxon>Actinomycetota</taxon>
        <taxon>Actinomycetes</taxon>
        <taxon>Micrococcales</taxon>
        <taxon>Microbacteriaceae</taxon>
        <taxon>Microbacterium</taxon>
    </lineage>
</organism>
<dbReference type="PANTHER" id="PTHR33164">
    <property type="entry name" value="TRANSCRIPTIONAL REGULATOR, MARR FAMILY"/>
    <property type="match status" value="1"/>
</dbReference>
<dbReference type="InterPro" id="IPR036390">
    <property type="entry name" value="WH_DNA-bd_sf"/>
</dbReference>
<dbReference type="PROSITE" id="PS50995">
    <property type="entry name" value="HTH_MARR_2"/>
    <property type="match status" value="1"/>
</dbReference>
<dbReference type="KEGG" id="mhos:CXR34_02745"/>
<dbReference type="SUPFAM" id="SSF46785">
    <property type="entry name" value="Winged helix' DNA-binding domain"/>
    <property type="match status" value="1"/>
</dbReference>
<dbReference type="InterPro" id="IPR036388">
    <property type="entry name" value="WH-like_DNA-bd_sf"/>
</dbReference>
<dbReference type="Pfam" id="PF12802">
    <property type="entry name" value="MarR_2"/>
    <property type="match status" value="1"/>
</dbReference>
<name>A0A134DGQ3_9MICO</name>
<dbReference type="GO" id="GO:0003700">
    <property type="term" value="F:DNA-binding transcription factor activity"/>
    <property type="evidence" value="ECO:0007669"/>
    <property type="project" value="InterPro"/>
</dbReference>
<dbReference type="PANTHER" id="PTHR33164:SF99">
    <property type="entry name" value="MARR FAMILY REGULATORY PROTEIN"/>
    <property type="match status" value="1"/>
</dbReference>
<dbReference type="PRINTS" id="PR00598">
    <property type="entry name" value="HTHMARR"/>
</dbReference>
<proteinExistence type="predicted"/>